<sequence length="183" mass="20409">IWSGDVTQRKLVTVAWSKVCTSFNSFHCGLDAYSYHFPVGQNIGWAKLIWNQHIPPSKSLLLWRCLHDKLPTDDTLALRGCNLPSMNQCRFANKSISFRSALNLIVANVSLSGNNSKMLPARSSIEEFVILKNFHFQIQSTITIVIKEVIWQPPIFNWIKCNCDGAAANGNPGPSACGGIFRD</sequence>
<gene>
    <name evidence="2" type="ORF">L195_g048432</name>
</gene>
<evidence type="ECO:0000313" key="2">
    <source>
        <dbReference type="EMBL" id="PNX54810.1"/>
    </source>
</evidence>
<dbReference type="Proteomes" id="UP000236291">
    <property type="component" value="Unassembled WGS sequence"/>
</dbReference>
<evidence type="ECO:0000313" key="3">
    <source>
        <dbReference type="Proteomes" id="UP000236291"/>
    </source>
</evidence>
<comment type="caution">
    <text evidence="2">The sequence shown here is derived from an EMBL/GenBank/DDBJ whole genome shotgun (WGS) entry which is preliminary data.</text>
</comment>
<reference evidence="2 3" key="2">
    <citation type="journal article" date="2017" name="Front. Plant Sci.">
        <title>Gene Classification and Mining of Molecular Markers Useful in Red Clover (Trifolium pratense) Breeding.</title>
        <authorList>
            <person name="Istvanek J."/>
            <person name="Dluhosova J."/>
            <person name="Dluhos P."/>
            <person name="Patkova L."/>
            <person name="Nedelnik J."/>
            <person name="Repkova J."/>
        </authorList>
    </citation>
    <scope>NUCLEOTIDE SEQUENCE [LARGE SCALE GENOMIC DNA]</scope>
    <source>
        <strain evidence="3">cv. Tatra</strain>
        <tissue evidence="2">Young leaves</tissue>
    </source>
</reference>
<proteinExistence type="predicted"/>
<name>A0A2K3JL95_TRIPR</name>
<feature type="domain" description="Reverse transcriptase zinc-binding" evidence="1">
    <location>
        <begin position="32"/>
        <end position="90"/>
    </location>
</feature>
<dbReference type="ExpressionAtlas" id="A0A2K3JL95">
    <property type="expression patterns" value="baseline"/>
</dbReference>
<feature type="non-terminal residue" evidence="2">
    <location>
        <position position="1"/>
    </location>
</feature>
<protein>
    <submittedName>
        <fullName evidence="2">GDSL esterase/lipase</fullName>
    </submittedName>
</protein>
<evidence type="ECO:0000259" key="1">
    <source>
        <dbReference type="Pfam" id="PF13966"/>
    </source>
</evidence>
<dbReference type="InterPro" id="IPR026960">
    <property type="entry name" value="RVT-Znf"/>
</dbReference>
<dbReference type="Pfam" id="PF13966">
    <property type="entry name" value="zf-RVT"/>
    <property type="match status" value="1"/>
</dbReference>
<accession>A0A2K3JL95</accession>
<reference evidence="2 3" key="1">
    <citation type="journal article" date="2014" name="Am. J. Bot.">
        <title>Genome assembly and annotation for red clover (Trifolium pratense; Fabaceae).</title>
        <authorList>
            <person name="Istvanek J."/>
            <person name="Jaros M."/>
            <person name="Krenek A."/>
            <person name="Repkova J."/>
        </authorList>
    </citation>
    <scope>NUCLEOTIDE SEQUENCE [LARGE SCALE GENOMIC DNA]</scope>
    <source>
        <strain evidence="3">cv. Tatra</strain>
        <tissue evidence="2">Young leaves</tissue>
    </source>
</reference>
<organism evidence="2 3">
    <name type="scientific">Trifolium pratense</name>
    <name type="common">Red clover</name>
    <dbReference type="NCBI Taxonomy" id="57577"/>
    <lineage>
        <taxon>Eukaryota</taxon>
        <taxon>Viridiplantae</taxon>
        <taxon>Streptophyta</taxon>
        <taxon>Embryophyta</taxon>
        <taxon>Tracheophyta</taxon>
        <taxon>Spermatophyta</taxon>
        <taxon>Magnoliopsida</taxon>
        <taxon>eudicotyledons</taxon>
        <taxon>Gunneridae</taxon>
        <taxon>Pentapetalae</taxon>
        <taxon>rosids</taxon>
        <taxon>fabids</taxon>
        <taxon>Fabales</taxon>
        <taxon>Fabaceae</taxon>
        <taxon>Papilionoideae</taxon>
        <taxon>50 kb inversion clade</taxon>
        <taxon>NPAAA clade</taxon>
        <taxon>Hologalegina</taxon>
        <taxon>IRL clade</taxon>
        <taxon>Trifolieae</taxon>
        <taxon>Trifolium</taxon>
    </lineage>
</organism>
<dbReference type="EMBL" id="ASHM01069217">
    <property type="protein sequence ID" value="PNX54810.1"/>
    <property type="molecule type" value="Genomic_DNA"/>
</dbReference>
<dbReference type="AlphaFoldDB" id="A0A2K3JL95"/>